<organism evidence="1">
    <name type="scientific">viral metagenome</name>
    <dbReference type="NCBI Taxonomy" id="1070528"/>
    <lineage>
        <taxon>unclassified sequences</taxon>
        <taxon>metagenomes</taxon>
        <taxon>organismal metagenomes</taxon>
    </lineage>
</organism>
<protein>
    <submittedName>
        <fullName evidence="1">Uncharacterized protein</fullName>
    </submittedName>
</protein>
<proteinExistence type="predicted"/>
<name>A0A6C0F6C9_9ZZZZ</name>
<dbReference type="EMBL" id="MN738786">
    <property type="protein sequence ID" value="QHT36742.1"/>
    <property type="molecule type" value="Genomic_DNA"/>
</dbReference>
<sequence length="51" mass="6026">MIYQLLLVTHGAYVAFGYLRWVCGYTYDSVIWLMSFVYQPEACPQLEDKKD</sequence>
<reference evidence="1" key="1">
    <citation type="journal article" date="2020" name="Nature">
        <title>Giant virus diversity and host interactions through global metagenomics.</title>
        <authorList>
            <person name="Schulz F."/>
            <person name="Roux S."/>
            <person name="Paez-Espino D."/>
            <person name="Jungbluth S."/>
            <person name="Walsh D.A."/>
            <person name="Denef V.J."/>
            <person name="McMahon K.D."/>
            <person name="Konstantinidis K.T."/>
            <person name="Eloe-Fadrosh E.A."/>
            <person name="Kyrpides N.C."/>
            <person name="Woyke T."/>
        </authorList>
    </citation>
    <scope>NUCLEOTIDE SEQUENCE</scope>
    <source>
        <strain evidence="1">GVMAG-S-ERX555967-130</strain>
    </source>
</reference>
<dbReference type="AlphaFoldDB" id="A0A6C0F6C9"/>
<evidence type="ECO:0000313" key="1">
    <source>
        <dbReference type="EMBL" id="QHT36742.1"/>
    </source>
</evidence>
<accession>A0A6C0F6C9</accession>